<dbReference type="Gene3D" id="3.30.160.100">
    <property type="entry name" value="Ribosome hibernation promotion factor-like"/>
    <property type="match status" value="1"/>
</dbReference>
<dbReference type="InterPro" id="IPR003489">
    <property type="entry name" value="RHF/RaiA"/>
</dbReference>
<dbReference type="InterPro" id="IPR012340">
    <property type="entry name" value="NA-bd_OB-fold"/>
</dbReference>
<dbReference type="InterPro" id="IPR036567">
    <property type="entry name" value="RHF-like"/>
</dbReference>
<dbReference type="InterPro" id="IPR002059">
    <property type="entry name" value="CSP_DNA-bd"/>
</dbReference>
<accession>A0A8J2ZDS6</accession>
<dbReference type="Gene3D" id="2.40.50.140">
    <property type="entry name" value="Nucleic acid-binding proteins"/>
    <property type="match status" value="1"/>
</dbReference>
<dbReference type="InterPro" id="IPR011129">
    <property type="entry name" value="CSD"/>
</dbReference>
<evidence type="ECO:0000313" key="2">
    <source>
        <dbReference type="EMBL" id="GGG45383.1"/>
    </source>
</evidence>
<name>A0A8J2ZDS6_9PROT</name>
<dbReference type="Pfam" id="PF00313">
    <property type="entry name" value="CSD"/>
    <property type="match status" value="1"/>
</dbReference>
<dbReference type="SUPFAM" id="SSF69754">
    <property type="entry name" value="Ribosome binding protein Y (YfiA homologue)"/>
    <property type="match status" value="1"/>
</dbReference>
<organism evidence="2 3">
    <name type="scientific">Caldovatus sediminis</name>
    <dbReference type="NCBI Taxonomy" id="2041189"/>
    <lineage>
        <taxon>Bacteria</taxon>
        <taxon>Pseudomonadati</taxon>
        <taxon>Pseudomonadota</taxon>
        <taxon>Alphaproteobacteria</taxon>
        <taxon>Acetobacterales</taxon>
        <taxon>Roseomonadaceae</taxon>
        <taxon>Caldovatus</taxon>
    </lineage>
</organism>
<dbReference type="GO" id="GO:0005829">
    <property type="term" value="C:cytosol"/>
    <property type="evidence" value="ECO:0007669"/>
    <property type="project" value="UniProtKB-ARBA"/>
</dbReference>
<dbReference type="RefSeq" id="WP_188902774.1">
    <property type="nucleotide sequence ID" value="NZ_BMKS01000014.1"/>
</dbReference>
<protein>
    <submittedName>
        <fullName evidence="2">RaiA ribosome-associated inhibitor A</fullName>
    </submittedName>
</protein>
<comment type="caution">
    <text evidence="2">The sequence shown here is derived from an EMBL/GenBank/DDBJ whole genome shotgun (WGS) entry which is preliminary data.</text>
</comment>
<dbReference type="AlphaFoldDB" id="A0A8J2ZDS6"/>
<evidence type="ECO:0000259" key="1">
    <source>
        <dbReference type="PROSITE" id="PS51857"/>
    </source>
</evidence>
<dbReference type="PROSITE" id="PS51857">
    <property type="entry name" value="CSD_2"/>
    <property type="match status" value="1"/>
</dbReference>
<dbReference type="CDD" id="cd00552">
    <property type="entry name" value="RaiA"/>
    <property type="match status" value="1"/>
</dbReference>
<dbReference type="GO" id="GO:0003676">
    <property type="term" value="F:nucleic acid binding"/>
    <property type="evidence" value="ECO:0007669"/>
    <property type="project" value="InterPro"/>
</dbReference>
<dbReference type="Pfam" id="PF02482">
    <property type="entry name" value="Ribosomal_S30AE"/>
    <property type="match status" value="1"/>
</dbReference>
<dbReference type="SUPFAM" id="SSF50249">
    <property type="entry name" value="Nucleic acid-binding proteins"/>
    <property type="match status" value="1"/>
</dbReference>
<dbReference type="Proteomes" id="UP000597507">
    <property type="component" value="Unassembled WGS sequence"/>
</dbReference>
<sequence>MTVPLQVTFKDMDPSPALESRIRAKAARLERFADDILRCHVIVEAPHRHHHQGRLYRARVEVFVPRGDVIVTREGPLNHAHEDPYVAVRDAFDAAIRQLEDHVRRLRGDVKHHEPVMRRGRIARFIAGEDYGFIETEGGEEVYFHRNSVAGDGFDRLRVGDEVHVSVEEGEKGPQAVVVHPVHRRSAD</sequence>
<proteinExistence type="predicted"/>
<dbReference type="SMART" id="SM00357">
    <property type="entry name" value="CSP"/>
    <property type="match status" value="1"/>
</dbReference>
<dbReference type="EMBL" id="BMKS01000014">
    <property type="protein sequence ID" value="GGG45383.1"/>
    <property type="molecule type" value="Genomic_DNA"/>
</dbReference>
<feature type="domain" description="CSD" evidence="1">
    <location>
        <begin position="117"/>
        <end position="181"/>
    </location>
</feature>
<reference evidence="2 3" key="1">
    <citation type="journal article" date="2014" name="Int. J. Syst. Evol. Microbiol.">
        <title>Complete genome sequence of Corynebacterium casei LMG S-19264T (=DSM 44701T), isolated from a smear-ripened cheese.</title>
        <authorList>
            <consortium name="US DOE Joint Genome Institute (JGI-PGF)"/>
            <person name="Walter F."/>
            <person name="Albersmeier A."/>
            <person name="Kalinowski J."/>
            <person name="Ruckert C."/>
        </authorList>
    </citation>
    <scope>NUCLEOTIDE SEQUENCE [LARGE SCALE GENOMIC DNA]</scope>
    <source>
        <strain evidence="2 3">CGMCC 1.16330</strain>
    </source>
</reference>
<keyword evidence="3" id="KW-1185">Reference proteome</keyword>
<evidence type="ECO:0000313" key="3">
    <source>
        <dbReference type="Proteomes" id="UP000597507"/>
    </source>
</evidence>
<gene>
    <name evidence="2" type="ORF">GCM10010964_35960</name>
</gene>